<dbReference type="Pfam" id="PF00928">
    <property type="entry name" value="Adap_comp_sub"/>
    <property type="match status" value="1"/>
</dbReference>
<evidence type="ECO:0000256" key="3">
    <source>
        <dbReference type="ARBA" id="ARBA00022927"/>
    </source>
</evidence>
<dbReference type="EMBL" id="PEDP01001248">
    <property type="protein sequence ID" value="POS83970.1"/>
    <property type="molecule type" value="Genomic_DNA"/>
</dbReference>
<dbReference type="GO" id="GO:0006886">
    <property type="term" value="P:intracellular protein transport"/>
    <property type="evidence" value="ECO:0007669"/>
    <property type="project" value="InterPro"/>
</dbReference>
<name>A0A2S4PPK0_9PEZI</name>
<evidence type="ECO:0000313" key="8">
    <source>
        <dbReference type="Proteomes" id="UP000237438"/>
    </source>
</evidence>
<reference evidence="7 8" key="1">
    <citation type="submission" date="2017-10" db="EMBL/GenBank/DDBJ databases">
        <title>Development of genomic resources for the powdery mildew, Erysiphe pulchra.</title>
        <authorList>
            <person name="Wadl P.A."/>
            <person name="Mack B.M."/>
            <person name="Moore G."/>
            <person name="Beltz S.B."/>
        </authorList>
    </citation>
    <scope>NUCLEOTIDE SEQUENCE [LARGE SCALE GENOMIC DNA]</scope>
    <source>
        <strain evidence="7">Cflorida</strain>
    </source>
</reference>
<evidence type="ECO:0000256" key="2">
    <source>
        <dbReference type="ARBA" id="ARBA00022448"/>
    </source>
</evidence>
<comment type="caution">
    <text evidence="7">The sequence shown here is derived from an EMBL/GenBank/DDBJ whole genome shotgun (WGS) entry which is preliminary data.</text>
</comment>
<feature type="compositionally biased region" description="Low complexity" evidence="5">
    <location>
        <begin position="336"/>
        <end position="349"/>
    </location>
</feature>
<feature type="non-terminal residue" evidence="7">
    <location>
        <position position="549"/>
    </location>
</feature>
<dbReference type="InterPro" id="IPR018240">
    <property type="entry name" value="Clathrin_mu_CS"/>
</dbReference>
<dbReference type="Proteomes" id="UP000237438">
    <property type="component" value="Unassembled WGS sequence"/>
</dbReference>
<dbReference type="PROSITE" id="PS51072">
    <property type="entry name" value="MHD"/>
    <property type="match status" value="1"/>
</dbReference>
<feature type="region of interest" description="Disordered" evidence="5">
    <location>
        <begin position="335"/>
        <end position="363"/>
    </location>
</feature>
<keyword evidence="4" id="KW-0472">Membrane</keyword>
<dbReference type="OrthoDB" id="870at2759"/>
<dbReference type="Pfam" id="PF01217">
    <property type="entry name" value="Clat_adaptor_s"/>
    <property type="match status" value="1"/>
</dbReference>
<dbReference type="Gene3D" id="3.30.450.60">
    <property type="match status" value="1"/>
</dbReference>
<dbReference type="PROSITE" id="PS00991">
    <property type="entry name" value="CLAT_ADAPTOR_M_2"/>
    <property type="match status" value="1"/>
</dbReference>
<dbReference type="GO" id="GO:0012505">
    <property type="term" value="C:endomembrane system"/>
    <property type="evidence" value="ECO:0007669"/>
    <property type="project" value="UniProtKB-SubCell"/>
</dbReference>
<dbReference type="CDD" id="cd14837">
    <property type="entry name" value="AP3_Mu_N"/>
    <property type="match status" value="1"/>
</dbReference>
<comment type="subcellular location">
    <subcellularLocation>
        <location evidence="1">Endomembrane system</location>
    </subcellularLocation>
</comment>
<keyword evidence="3" id="KW-0653">Protein transport</keyword>
<dbReference type="InterPro" id="IPR022775">
    <property type="entry name" value="AP_mu_sigma_su"/>
</dbReference>
<dbReference type="InterPro" id="IPR001392">
    <property type="entry name" value="Clathrin_mu"/>
</dbReference>
<dbReference type="PIRSF" id="PIRSF005992">
    <property type="entry name" value="Clathrin_mu"/>
    <property type="match status" value="1"/>
</dbReference>
<protein>
    <recommendedName>
        <fullName evidence="6">MHD domain-containing protein</fullName>
    </recommendedName>
</protein>
<dbReference type="InterPro" id="IPR011012">
    <property type="entry name" value="Longin-like_dom_sf"/>
</dbReference>
<dbReference type="GO" id="GO:0030131">
    <property type="term" value="C:clathrin adaptor complex"/>
    <property type="evidence" value="ECO:0007669"/>
    <property type="project" value="InterPro"/>
</dbReference>
<dbReference type="SUPFAM" id="SSF49447">
    <property type="entry name" value="Second domain of Mu2 adaptin subunit (ap50) of ap2 adaptor"/>
    <property type="match status" value="1"/>
</dbReference>
<keyword evidence="2" id="KW-0813">Transport</keyword>
<evidence type="ECO:0000259" key="6">
    <source>
        <dbReference type="PROSITE" id="PS51072"/>
    </source>
</evidence>
<dbReference type="GO" id="GO:0016192">
    <property type="term" value="P:vesicle-mediated transport"/>
    <property type="evidence" value="ECO:0007669"/>
    <property type="project" value="InterPro"/>
</dbReference>
<keyword evidence="8" id="KW-1185">Reference proteome</keyword>
<organism evidence="7 8">
    <name type="scientific">Erysiphe pulchra</name>
    <dbReference type="NCBI Taxonomy" id="225359"/>
    <lineage>
        <taxon>Eukaryota</taxon>
        <taxon>Fungi</taxon>
        <taxon>Dikarya</taxon>
        <taxon>Ascomycota</taxon>
        <taxon>Pezizomycotina</taxon>
        <taxon>Leotiomycetes</taxon>
        <taxon>Erysiphales</taxon>
        <taxon>Erysiphaceae</taxon>
        <taxon>Erysiphe</taxon>
    </lineage>
</organism>
<evidence type="ECO:0000313" key="7">
    <source>
        <dbReference type="EMBL" id="POS83970.1"/>
    </source>
</evidence>
<dbReference type="InterPro" id="IPR028565">
    <property type="entry name" value="MHD"/>
</dbReference>
<dbReference type="Gene3D" id="2.60.40.1170">
    <property type="entry name" value="Mu homology domain, subdomain B"/>
    <property type="match status" value="2"/>
</dbReference>
<dbReference type="InterPro" id="IPR050431">
    <property type="entry name" value="Adaptor_comp_med_subunit"/>
</dbReference>
<evidence type="ECO:0000256" key="4">
    <source>
        <dbReference type="ARBA" id="ARBA00023136"/>
    </source>
</evidence>
<dbReference type="InterPro" id="IPR036168">
    <property type="entry name" value="AP2_Mu_C_sf"/>
</dbReference>
<gene>
    <name evidence="7" type="ORF">EPUL_003615</name>
</gene>
<feature type="domain" description="MHD" evidence="6">
    <location>
        <begin position="190"/>
        <end position="549"/>
    </location>
</feature>
<proteinExistence type="predicted"/>
<dbReference type="SUPFAM" id="SSF64356">
    <property type="entry name" value="SNARE-like"/>
    <property type="match status" value="1"/>
</dbReference>
<accession>A0A2S4PPK0</accession>
<dbReference type="STRING" id="225359.A0A2S4PPK0"/>
<dbReference type="PANTHER" id="PTHR10529">
    <property type="entry name" value="AP COMPLEX SUBUNIT MU"/>
    <property type="match status" value="1"/>
</dbReference>
<sequence length="549" mass="59777">MSGIIEAIYIYDDNRPILTHVYASRPLNANQLLPLYNAYTQPRPNLIYLSNTNPPTLVFSLTHSNLLFLLTTSSEIEPLLVLEFLHRIIDVLEEFCSPLQAPKIESNYEVVAQLLNEMCDAGCISTTEPNSLRDLVEVEGWIGKLLGNIPIKPGFVGSSNTNNAGISLPRSISTTTQALPWRRANVRHTSNELYVDIIETLSVTLAPSGRPLSAFANGTIALTSKISGVPELKLNLSVLSGKHNINNVIEYPVFHPCVRLARWKENPGEISFIPPDGKFILAGYGVDLFPVENFQIEQFNSSTLKLPVNIEVKTGLGPTGSEFEIRLLIIKVSGRTSSPSNFSTQSSSTGGRVSAGYGKNSATSNSPTLQDLVVNIPLPKYVRNLPEIRASRGETIYTPGGKSIGWKIPAKEAAEGGATLRCTATGLLSEDENNFKGGDFDLDNGYSGYQEDAFQKSAAKFNTISSLAESSIEGQQQQSSRDPHKISQNKILMPNSAIVSFTVNGWLASGIKVESLIVDSKKSRGLSDGVKPYTGVKYLTVSREGIEIR</sequence>
<evidence type="ECO:0000256" key="5">
    <source>
        <dbReference type="SAM" id="MobiDB-lite"/>
    </source>
</evidence>
<dbReference type="AlphaFoldDB" id="A0A2S4PPK0"/>
<evidence type="ECO:0000256" key="1">
    <source>
        <dbReference type="ARBA" id="ARBA00004308"/>
    </source>
</evidence>